<reference evidence="2" key="1">
    <citation type="journal article" date="2019" name="Int. J. Syst. Evol. Microbiol.">
        <title>The Global Catalogue of Microorganisms (GCM) 10K type strain sequencing project: providing services to taxonomists for standard genome sequencing and annotation.</title>
        <authorList>
            <consortium name="The Broad Institute Genomics Platform"/>
            <consortium name="The Broad Institute Genome Sequencing Center for Infectious Disease"/>
            <person name="Wu L."/>
            <person name="Ma J."/>
        </authorList>
    </citation>
    <scope>NUCLEOTIDE SEQUENCE [LARGE SCALE GENOMIC DNA]</scope>
    <source>
        <strain evidence="2">CGMCC 1.12942</strain>
    </source>
</reference>
<dbReference type="RefSeq" id="WP_379866532.1">
    <property type="nucleotide sequence ID" value="NZ_JBHTBW010000053.1"/>
</dbReference>
<protein>
    <submittedName>
        <fullName evidence="1">DUF2935 domain-containing protein</fullName>
    </submittedName>
</protein>
<dbReference type="Pfam" id="PF11155">
    <property type="entry name" value="DUF2935"/>
    <property type="match status" value="1"/>
</dbReference>
<gene>
    <name evidence="1" type="ORF">ACFQNG_15910</name>
</gene>
<dbReference type="Gene3D" id="1.20.1260.120">
    <property type="entry name" value="Protein of unknown function DUF2935"/>
    <property type="match status" value="1"/>
</dbReference>
<dbReference type="EMBL" id="JBHTBW010000053">
    <property type="protein sequence ID" value="MFC7442570.1"/>
    <property type="molecule type" value="Genomic_DNA"/>
</dbReference>
<accession>A0ABW2RNB6</accession>
<evidence type="ECO:0000313" key="1">
    <source>
        <dbReference type="EMBL" id="MFC7442570.1"/>
    </source>
</evidence>
<dbReference type="SUPFAM" id="SSF158430">
    <property type="entry name" value="Bacillus cereus metalloprotein-like"/>
    <property type="match status" value="1"/>
</dbReference>
<proteinExistence type="predicted"/>
<keyword evidence="2" id="KW-1185">Reference proteome</keyword>
<name>A0ABW2RNB6_9BACL</name>
<evidence type="ECO:0000313" key="2">
    <source>
        <dbReference type="Proteomes" id="UP001596500"/>
    </source>
</evidence>
<comment type="caution">
    <text evidence="1">The sequence shown here is derived from an EMBL/GenBank/DDBJ whole genome shotgun (WGS) entry which is preliminary data.</text>
</comment>
<dbReference type="Proteomes" id="UP001596500">
    <property type="component" value="Unassembled WGS sequence"/>
</dbReference>
<organism evidence="1 2">
    <name type="scientific">Laceyella putida</name>
    <dbReference type="NCBI Taxonomy" id="110101"/>
    <lineage>
        <taxon>Bacteria</taxon>
        <taxon>Bacillati</taxon>
        <taxon>Bacillota</taxon>
        <taxon>Bacilli</taxon>
        <taxon>Bacillales</taxon>
        <taxon>Thermoactinomycetaceae</taxon>
        <taxon>Laceyella</taxon>
    </lineage>
</organism>
<dbReference type="InterPro" id="IPR021328">
    <property type="entry name" value="CotB-like"/>
</dbReference>
<sequence length="96" mass="11340">MPDIKKDIRFEQSFWLPILRDHCQFILDALSPNEEQEIIRATRLLHTFSHLATHDPFNLTASQEAAQQLREFKLHLLRRLRPISKIGNFSWASHHA</sequence>